<protein>
    <recommendedName>
        <fullName evidence="4">Phage protein</fullName>
    </recommendedName>
</protein>
<dbReference type="AlphaFoldDB" id="A0A4V5P0W6"/>
<dbReference type="OrthoDB" id="1645191at2"/>
<dbReference type="RefSeq" id="WP_136832655.1">
    <property type="nucleotide sequence ID" value="NZ_SWBM01000004.1"/>
</dbReference>
<keyword evidence="3" id="KW-1185">Reference proteome</keyword>
<evidence type="ECO:0000256" key="1">
    <source>
        <dbReference type="SAM" id="MobiDB-lite"/>
    </source>
</evidence>
<evidence type="ECO:0000313" key="3">
    <source>
        <dbReference type="Proteomes" id="UP000307756"/>
    </source>
</evidence>
<reference evidence="2 3" key="1">
    <citation type="journal article" date="2011" name="J. Microbiol.">
        <title>Bacillus kyonggiensis sp. nov., isolated from soil of a lettuce field.</title>
        <authorList>
            <person name="Dong K."/>
            <person name="Lee S."/>
        </authorList>
    </citation>
    <scope>NUCLEOTIDE SEQUENCE [LARGE SCALE GENOMIC DNA]</scope>
    <source>
        <strain evidence="2 3">NB22</strain>
    </source>
</reference>
<evidence type="ECO:0008006" key="4">
    <source>
        <dbReference type="Google" id="ProtNLM"/>
    </source>
</evidence>
<feature type="compositionally biased region" description="Low complexity" evidence="1">
    <location>
        <begin position="144"/>
        <end position="176"/>
    </location>
</feature>
<feature type="compositionally biased region" description="Gly residues" evidence="1">
    <location>
        <begin position="177"/>
        <end position="187"/>
    </location>
</feature>
<name>A0A4V5P0W6_9BACI</name>
<dbReference type="EMBL" id="SWBM01000004">
    <property type="protein sequence ID" value="TKC15920.1"/>
    <property type="molecule type" value="Genomic_DNA"/>
</dbReference>
<organism evidence="2 3">
    <name type="scientific">Robertmurraya kyonggiensis</name>
    <dbReference type="NCBI Taxonomy" id="1037680"/>
    <lineage>
        <taxon>Bacteria</taxon>
        <taxon>Bacillati</taxon>
        <taxon>Bacillota</taxon>
        <taxon>Bacilli</taxon>
        <taxon>Bacillales</taxon>
        <taxon>Bacillaceae</taxon>
        <taxon>Robertmurraya</taxon>
    </lineage>
</organism>
<accession>A0A4V5P0W6</accession>
<sequence>MTTERELGWDDEIEKDGSDFILLPEGDYFFTVTKFERARFQGSAKMPACNQAKLELAVHTQEHGDVVIFHNLFLHTKTEGLLSAFFSAIGQKKKGEKLRMNWNAVIGSKGKLKLEINKFTGNDGTERTNNQVKKFYPYEEAFPQGQQQGYQPPVQQQPTYQQQQPVQQQTPFPTGTQQGGGFTPGQF</sequence>
<dbReference type="Proteomes" id="UP000307756">
    <property type="component" value="Unassembled WGS sequence"/>
</dbReference>
<evidence type="ECO:0000313" key="2">
    <source>
        <dbReference type="EMBL" id="TKC15920.1"/>
    </source>
</evidence>
<feature type="region of interest" description="Disordered" evidence="1">
    <location>
        <begin position="144"/>
        <end position="187"/>
    </location>
</feature>
<proteinExistence type="predicted"/>
<gene>
    <name evidence="2" type="ORF">FA727_16390</name>
</gene>
<comment type="caution">
    <text evidence="2">The sequence shown here is derived from an EMBL/GenBank/DDBJ whole genome shotgun (WGS) entry which is preliminary data.</text>
</comment>